<reference evidence="1 2" key="1">
    <citation type="submission" date="2015-08" db="EMBL/GenBank/DDBJ databases">
        <title>Whole genome sequence of Flavobacterium akiainvivens IK-1T, from decaying Wikstroemia oahuensis, an endemic Hawaiian shrub.</title>
        <authorList>
            <person name="Wan X."/>
            <person name="Hou S."/>
            <person name="Saito J."/>
            <person name="Donachie S."/>
        </authorList>
    </citation>
    <scope>NUCLEOTIDE SEQUENCE [LARGE SCALE GENOMIC DNA]</scope>
    <source>
        <strain evidence="1 2">IK-1</strain>
    </source>
</reference>
<evidence type="ECO:0000313" key="1">
    <source>
        <dbReference type="EMBL" id="KOS08151.1"/>
    </source>
</evidence>
<organism evidence="1 2">
    <name type="scientific">Flavobacterium akiainvivens</name>
    <dbReference type="NCBI Taxonomy" id="1202724"/>
    <lineage>
        <taxon>Bacteria</taxon>
        <taxon>Pseudomonadati</taxon>
        <taxon>Bacteroidota</taxon>
        <taxon>Flavobacteriia</taxon>
        <taxon>Flavobacteriales</taxon>
        <taxon>Flavobacteriaceae</taxon>
        <taxon>Flavobacterium</taxon>
    </lineage>
</organism>
<sequence length="73" mass="9146">MEQKLKERAKRDWPDDYVTQEFWVNEQLDAYDYMLKIEENSIKKKAQQDWPLDFVTQKFWYNEQIEAKNRINQ</sequence>
<comment type="caution">
    <text evidence="1">The sequence shown here is derived from an EMBL/GenBank/DDBJ whole genome shotgun (WGS) entry which is preliminary data.</text>
</comment>
<dbReference type="AlphaFoldDB" id="A0A0M8MKN9"/>
<evidence type="ECO:0000313" key="2">
    <source>
        <dbReference type="Proteomes" id="UP000037755"/>
    </source>
</evidence>
<gene>
    <name evidence="1" type="ORF">AM493_01195</name>
</gene>
<dbReference type="STRING" id="1202724.AM493_01195"/>
<protein>
    <submittedName>
        <fullName evidence="1">Uncharacterized protein</fullName>
    </submittedName>
</protein>
<dbReference type="Proteomes" id="UP000037755">
    <property type="component" value="Unassembled WGS sequence"/>
</dbReference>
<accession>A0A0M8MKN9</accession>
<keyword evidence="2" id="KW-1185">Reference proteome</keyword>
<name>A0A0M8MKN9_9FLAO</name>
<dbReference type="EMBL" id="LIYD01000005">
    <property type="protein sequence ID" value="KOS08151.1"/>
    <property type="molecule type" value="Genomic_DNA"/>
</dbReference>
<proteinExistence type="predicted"/>
<dbReference type="PATRIC" id="fig|1202724.3.peg.239"/>